<organism evidence="4 5">
    <name type="scientific">Microlunatus ginsengisoli</name>
    <dbReference type="NCBI Taxonomy" id="363863"/>
    <lineage>
        <taxon>Bacteria</taxon>
        <taxon>Bacillati</taxon>
        <taxon>Actinomycetota</taxon>
        <taxon>Actinomycetes</taxon>
        <taxon>Propionibacteriales</taxon>
        <taxon>Propionibacteriaceae</taxon>
        <taxon>Microlunatus</taxon>
    </lineage>
</organism>
<keyword evidence="5" id="KW-1185">Reference proteome</keyword>
<dbReference type="Proteomes" id="UP001501490">
    <property type="component" value="Unassembled WGS sequence"/>
</dbReference>
<reference evidence="5" key="1">
    <citation type="journal article" date="2019" name="Int. J. Syst. Evol. Microbiol.">
        <title>The Global Catalogue of Microorganisms (GCM) 10K type strain sequencing project: providing services to taxonomists for standard genome sequencing and annotation.</title>
        <authorList>
            <consortium name="The Broad Institute Genomics Platform"/>
            <consortium name="The Broad Institute Genome Sequencing Center for Infectious Disease"/>
            <person name="Wu L."/>
            <person name="Ma J."/>
        </authorList>
    </citation>
    <scope>NUCLEOTIDE SEQUENCE [LARGE SCALE GENOMIC DNA]</scope>
    <source>
        <strain evidence="5">JCM 16929</strain>
    </source>
</reference>
<keyword evidence="1" id="KW-0808">Transferase</keyword>
<evidence type="ECO:0000313" key="4">
    <source>
        <dbReference type="EMBL" id="GAA3628242.1"/>
    </source>
</evidence>
<accession>A0ABP7AAY3</accession>
<feature type="domain" description="Carbohydrate kinase PfkB" evidence="3">
    <location>
        <begin position="40"/>
        <end position="295"/>
    </location>
</feature>
<dbReference type="EMBL" id="BAABAB010000022">
    <property type="protein sequence ID" value="GAA3628242.1"/>
    <property type="molecule type" value="Genomic_DNA"/>
</dbReference>
<dbReference type="InterPro" id="IPR011611">
    <property type="entry name" value="PfkB_dom"/>
</dbReference>
<gene>
    <name evidence="4" type="ORF">GCM10022236_33220</name>
</gene>
<name>A0ABP7AAY3_9ACTN</name>
<evidence type="ECO:0000256" key="1">
    <source>
        <dbReference type="ARBA" id="ARBA00022679"/>
    </source>
</evidence>
<proteinExistence type="predicted"/>
<protein>
    <submittedName>
        <fullName evidence="4">PfkB family carbohydrate kinase</fullName>
    </submittedName>
</protein>
<evidence type="ECO:0000313" key="5">
    <source>
        <dbReference type="Proteomes" id="UP001501490"/>
    </source>
</evidence>
<evidence type="ECO:0000256" key="2">
    <source>
        <dbReference type="ARBA" id="ARBA00022777"/>
    </source>
</evidence>
<dbReference type="RefSeq" id="WP_344806530.1">
    <property type="nucleotide sequence ID" value="NZ_BAABAB010000022.1"/>
</dbReference>
<dbReference type="SUPFAM" id="SSF53613">
    <property type="entry name" value="Ribokinase-like"/>
    <property type="match status" value="1"/>
</dbReference>
<keyword evidence="2 4" id="KW-0418">Kinase</keyword>
<dbReference type="PANTHER" id="PTHR10584:SF166">
    <property type="entry name" value="RIBOKINASE"/>
    <property type="match status" value="1"/>
</dbReference>
<dbReference type="InterPro" id="IPR002139">
    <property type="entry name" value="Ribo/fructo_kinase"/>
</dbReference>
<evidence type="ECO:0000259" key="3">
    <source>
        <dbReference type="Pfam" id="PF00294"/>
    </source>
</evidence>
<sequence length="329" mass="34123">MAETIGPAAAGGDLLFVGDIYCDLVMAGVSAPEIGAEVFASGFAISPGGVANRAVAAARAGAPTRLLSRLGEDPLGREMRVMLAAEPGLDTSWITCVPDRQTPITVSLTSPENRSFVTYDEDLGPLDLPAGAGPVGAVHVGIATELPAWVATLRAAGTRVVGGVGWDSAGVWSRDVLDRLAEIDVFVPNDIEAMRYTRTDSALEAAKALAERVPLAVVTRGGDGVVAIDSATGVVTEISAVPVDVIDPTGAGDIFVASFMAAERYPDWDLTNRLRFAALSASLSVRRLGGAVSAPRPADLRRFVDQARPAGNWSFLGSHSTTPTQNGES</sequence>
<dbReference type="Gene3D" id="3.40.1190.20">
    <property type="match status" value="1"/>
</dbReference>
<comment type="caution">
    <text evidence="4">The sequence shown here is derived from an EMBL/GenBank/DDBJ whole genome shotgun (WGS) entry which is preliminary data.</text>
</comment>
<dbReference type="InterPro" id="IPR029056">
    <property type="entry name" value="Ribokinase-like"/>
</dbReference>
<dbReference type="PANTHER" id="PTHR10584">
    <property type="entry name" value="SUGAR KINASE"/>
    <property type="match status" value="1"/>
</dbReference>
<dbReference type="GO" id="GO:0016301">
    <property type="term" value="F:kinase activity"/>
    <property type="evidence" value="ECO:0007669"/>
    <property type="project" value="UniProtKB-KW"/>
</dbReference>
<dbReference type="Pfam" id="PF00294">
    <property type="entry name" value="PfkB"/>
    <property type="match status" value="1"/>
</dbReference>
<dbReference type="PRINTS" id="PR00990">
    <property type="entry name" value="RIBOKINASE"/>
</dbReference>